<evidence type="ECO:0000256" key="4">
    <source>
        <dbReference type="SAM" id="MobiDB-lite"/>
    </source>
</evidence>
<feature type="repeat" description="ANK" evidence="3">
    <location>
        <begin position="313"/>
        <end position="345"/>
    </location>
</feature>
<dbReference type="Pfam" id="PF13857">
    <property type="entry name" value="Ank_5"/>
    <property type="match status" value="1"/>
</dbReference>
<feature type="repeat" description="ANK" evidence="3">
    <location>
        <begin position="435"/>
        <end position="468"/>
    </location>
</feature>
<dbReference type="InterPro" id="IPR002110">
    <property type="entry name" value="Ankyrin_rpt"/>
</dbReference>
<evidence type="ECO:0000256" key="2">
    <source>
        <dbReference type="ARBA" id="ARBA00023043"/>
    </source>
</evidence>
<keyword evidence="1" id="KW-0677">Repeat</keyword>
<feature type="compositionally biased region" description="Basic and acidic residues" evidence="4">
    <location>
        <begin position="561"/>
        <end position="574"/>
    </location>
</feature>
<dbReference type="PANTHER" id="PTHR24171">
    <property type="entry name" value="ANKYRIN REPEAT DOMAIN-CONTAINING PROTEIN 39-RELATED"/>
    <property type="match status" value="1"/>
</dbReference>
<dbReference type="EMBL" id="CAMPGE010026938">
    <property type="protein sequence ID" value="CAI2384604.1"/>
    <property type="molecule type" value="Genomic_DNA"/>
</dbReference>
<evidence type="ECO:0000256" key="1">
    <source>
        <dbReference type="ARBA" id="ARBA00022737"/>
    </source>
</evidence>
<dbReference type="AlphaFoldDB" id="A0AAD2D7X8"/>
<dbReference type="PROSITE" id="PS50297">
    <property type="entry name" value="ANK_REP_REGION"/>
    <property type="match status" value="2"/>
</dbReference>
<feature type="repeat" description="ANK" evidence="3">
    <location>
        <begin position="469"/>
        <end position="501"/>
    </location>
</feature>
<dbReference type="Pfam" id="PF12796">
    <property type="entry name" value="Ank_2"/>
    <property type="match status" value="1"/>
</dbReference>
<gene>
    <name evidence="5" type="ORF">ECRASSUSDP1_LOCUS26138</name>
</gene>
<dbReference type="SUPFAM" id="SSF48403">
    <property type="entry name" value="Ankyrin repeat"/>
    <property type="match status" value="1"/>
</dbReference>
<proteinExistence type="predicted"/>
<evidence type="ECO:0000256" key="3">
    <source>
        <dbReference type="PROSITE-ProRule" id="PRU00023"/>
    </source>
</evidence>
<feature type="region of interest" description="Disordered" evidence="4">
    <location>
        <begin position="561"/>
        <end position="591"/>
    </location>
</feature>
<dbReference type="PROSITE" id="PS50088">
    <property type="entry name" value="ANK_REPEAT"/>
    <property type="match status" value="3"/>
</dbReference>
<evidence type="ECO:0000313" key="5">
    <source>
        <dbReference type="EMBL" id="CAI2384604.1"/>
    </source>
</evidence>
<name>A0AAD2D7X8_EUPCR</name>
<protein>
    <submittedName>
        <fullName evidence="5">Uncharacterized protein</fullName>
    </submittedName>
</protein>
<dbReference type="SMART" id="SM00248">
    <property type="entry name" value="ANK"/>
    <property type="match status" value="5"/>
</dbReference>
<comment type="caution">
    <text evidence="5">The sequence shown here is derived from an EMBL/GenBank/DDBJ whole genome shotgun (WGS) entry which is preliminary data.</text>
</comment>
<keyword evidence="2 3" id="KW-0040">ANK repeat</keyword>
<dbReference type="Proteomes" id="UP001295684">
    <property type="component" value="Unassembled WGS sequence"/>
</dbReference>
<accession>A0AAD2D7X8</accession>
<dbReference type="InterPro" id="IPR036770">
    <property type="entry name" value="Ankyrin_rpt-contain_sf"/>
</dbReference>
<keyword evidence="6" id="KW-1185">Reference proteome</keyword>
<dbReference type="Pfam" id="PF00023">
    <property type="entry name" value="Ank"/>
    <property type="match status" value="1"/>
</dbReference>
<organism evidence="5 6">
    <name type="scientific">Euplotes crassus</name>
    <dbReference type="NCBI Taxonomy" id="5936"/>
    <lineage>
        <taxon>Eukaryota</taxon>
        <taxon>Sar</taxon>
        <taxon>Alveolata</taxon>
        <taxon>Ciliophora</taxon>
        <taxon>Intramacronucleata</taxon>
        <taxon>Spirotrichea</taxon>
        <taxon>Hypotrichia</taxon>
        <taxon>Euplotida</taxon>
        <taxon>Euplotidae</taxon>
        <taxon>Moneuplotes</taxon>
    </lineage>
</organism>
<dbReference type="Gene3D" id="1.25.40.20">
    <property type="entry name" value="Ankyrin repeat-containing domain"/>
    <property type="match status" value="2"/>
</dbReference>
<reference evidence="5" key="1">
    <citation type="submission" date="2023-07" db="EMBL/GenBank/DDBJ databases">
        <authorList>
            <consortium name="AG Swart"/>
            <person name="Singh M."/>
            <person name="Singh A."/>
            <person name="Seah K."/>
            <person name="Emmerich C."/>
        </authorList>
    </citation>
    <scope>NUCLEOTIDE SEQUENCE</scope>
    <source>
        <strain evidence="5">DP1</strain>
    </source>
</reference>
<sequence>MSTKSLTRHNSSSGLPLISKKSVIRINRKKVQQEVQHKKSNIPSFLSRVKLIKPVILNENKIGIREIGEKIHENYTKFNKWTIIRDLHSISIKKFLSYNSTVIEMDEFTSFSALSVKAKIDEAMERGTWVTLYYRETLCSISKLVRNNVIPEDILKPGSLMMPFDGRFRLIFVSSKLEYPKSMLDSCVLIGIEDEKLKIEKQLTKFKRVRGINKKDPSQMHKENEFIEACFEGEIEKVKEMLQIPWLNANTMDLHMNTALMEAALKGNLNVCKLLISHSDGEEVQEAPEVSTEIHCPKIPNLKKLDINAVNPDGKTALHKAAYNGSATVIKLLLLNGADPDIVDSNGNKPINYINNLEAKFIMKKWKPEWAQKYKMMNNIKSFENPDEIDVTQLSKNMKKKLQEFLVEKAKNGEYTKIYNLISKGKATIETKNSEGQSLLSLAVVYGHFDCVYRMLKDFSPNVNSKDSKGWTPLMNAAYNGHLRIAKLLLSHDADINIKNDQNMRALDLAQGTELKNYLIQETRNAHIYDFEQILELSMTNASTKNIASLSSSYKIDHEEEEGNRSLFDKMSKEKKSKNRQKQKSGFMQSPNLKAIKKKSRVFSSGKSSTSNLRVRRAIQNQRQSNMKSQSKLSTNPRCKITNLKAKKKRWCFSPDITAKNSHFLLFDHI</sequence>
<evidence type="ECO:0000313" key="6">
    <source>
        <dbReference type="Proteomes" id="UP001295684"/>
    </source>
</evidence>
<dbReference type="PRINTS" id="PR01415">
    <property type="entry name" value="ANKYRIN"/>
</dbReference>